<name>A0A3B0SUX5_9ZZZZ</name>
<dbReference type="AlphaFoldDB" id="A0A3B0SUX5"/>
<protein>
    <submittedName>
        <fullName evidence="1">TonB system biopolymer transport component Chromosome segregation ATPase</fullName>
    </submittedName>
</protein>
<organism evidence="1">
    <name type="scientific">hydrothermal vent metagenome</name>
    <dbReference type="NCBI Taxonomy" id="652676"/>
    <lineage>
        <taxon>unclassified sequences</taxon>
        <taxon>metagenomes</taxon>
        <taxon>ecological metagenomes</taxon>
    </lineage>
</organism>
<reference evidence="1" key="1">
    <citation type="submission" date="2018-06" db="EMBL/GenBank/DDBJ databases">
        <authorList>
            <person name="Zhirakovskaya E."/>
        </authorList>
    </citation>
    <scope>NUCLEOTIDE SEQUENCE</scope>
</reference>
<sequence length="316" mass="35296">MMYDSPDIKGSFFVAVVCSCRKFSKNLLCSLNAMSNGMNFNNSKKAVGRRMIKHRVRTVVLSAVAATSLVWGAGSAGATDLNQVLEVGIKANQVAQQSQEKINKTVDQTDKIIGDYKAVLRTIEGLRIYNAQLQRQIDLQVVEMGKLTKSIKGVTYVKRQITPLMMKMVDALGEFIEKDLPIKREERIAGIERLRELMDNPNVDASEKFRSVFELYQIESEYGRAVQAYTDKVIIGGNELEVDMLHIGRIALVYQTRDGVESGMWDHAAEEWVPLDESYRKPIKKALAVAQKKAAADTLLRLPLTAPIPGKMETAK</sequence>
<dbReference type="Pfam" id="PF11932">
    <property type="entry name" value="DUF3450"/>
    <property type="match status" value="1"/>
</dbReference>
<dbReference type="InterPro" id="IPR016866">
    <property type="entry name" value="UCP028069"/>
</dbReference>
<proteinExistence type="predicted"/>
<accession>A0A3B0SUX5</accession>
<evidence type="ECO:0000313" key="1">
    <source>
        <dbReference type="EMBL" id="VAW04887.1"/>
    </source>
</evidence>
<dbReference type="EMBL" id="UOEJ01000199">
    <property type="protein sequence ID" value="VAW04887.1"/>
    <property type="molecule type" value="Genomic_DNA"/>
</dbReference>
<gene>
    <name evidence="1" type="ORF">MNBD_ALPHA01-1104</name>
</gene>